<dbReference type="AlphaFoldDB" id="A0AAV4A009"/>
<organism evidence="1 2">
    <name type="scientific">Plakobranchus ocellatus</name>
    <dbReference type="NCBI Taxonomy" id="259542"/>
    <lineage>
        <taxon>Eukaryota</taxon>
        <taxon>Metazoa</taxon>
        <taxon>Spiralia</taxon>
        <taxon>Lophotrochozoa</taxon>
        <taxon>Mollusca</taxon>
        <taxon>Gastropoda</taxon>
        <taxon>Heterobranchia</taxon>
        <taxon>Euthyneura</taxon>
        <taxon>Panpulmonata</taxon>
        <taxon>Sacoglossa</taxon>
        <taxon>Placobranchoidea</taxon>
        <taxon>Plakobranchidae</taxon>
        <taxon>Plakobranchus</taxon>
    </lineage>
</organism>
<sequence>MTLYLRLRQRQEPCTLAYCPLSNKYSVYLIVTAIETGPCKDFYILVGLYVVAKILWSALKEVWKLFETCDETFMEAEQWAGNVGNGWMCGLVTGRGM</sequence>
<evidence type="ECO:0000313" key="2">
    <source>
        <dbReference type="Proteomes" id="UP000735302"/>
    </source>
</evidence>
<comment type="caution">
    <text evidence="1">The sequence shown here is derived from an EMBL/GenBank/DDBJ whole genome shotgun (WGS) entry which is preliminary data.</text>
</comment>
<name>A0AAV4A009_9GAST</name>
<keyword evidence="2" id="KW-1185">Reference proteome</keyword>
<accession>A0AAV4A009</accession>
<proteinExistence type="predicted"/>
<dbReference type="Proteomes" id="UP000735302">
    <property type="component" value="Unassembled WGS sequence"/>
</dbReference>
<reference evidence="1 2" key="1">
    <citation type="journal article" date="2021" name="Elife">
        <title>Chloroplast acquisition without the gene transfer in kleptoplastic sea slugs, Plakobranchus ocellatus.</title>
        <authorList>
            <person name="Maeda T."/>
            <person name="Takahashi S."/>
            <person name="Yoshida T."/>
            <person name="Shimamura S."/>
            <person name="Takaki Y."/>
            <person name="Nagai Y."/>
            <person name="Toyoda A."/>
            <person name="Suzuki Y."/>
            <person name="Arimoto A."/>
            <person name="Ishii H."/>
            <person name="Satoh N."/>
            <person name="Nishiyama T."/>
            <person name="Hasebe M."/>
            <person name="Maruyama T."/>
            <person name="Minagawa J."/>
            <person name="Obokata J."/>
            <person name="Shigenobu S."/>
        </authorList>
    </citation>
    <scope>NUCLEOTIDE SEQUENCE [LARGE SCALE GENOMIC DNA]</scope>
</reference>
<gene>
    <name evidence="1" type="ORF">PoB_002655300</name>
</gene>
<dbReference type="EMBL" id="BLXT01003028">
    <property type="protein sequence ID" value="GFO00048.1"/>
    <property type="molecule type" value="Genomic_DNA"/>
</dbReference>
<evidence type="ECO:0000313" key="1">
    <source>
        <dbReference type="EMBL" id="GFO00048.1"/>
    </source>
</evidence>
<protein>
    <submittedName>
        <fullName evidence="1">Uncharacterized protein</fullName>
    </submittedName>
</protein>